<dbReference type="PANTHER" id="PTHR22904">
    <property type="entry name" value="TPR REPEAT CONTAINING PROTEIN"/>
    <property type="match status" value="1"/>
</dbReference>
<feature type="coiled-coil region" evidence="11">
    <location>
        <begin position="222"/>
        <end position="263"/>
    </location>
</feature>
<feature type="region of interest" description="Disordered" evidence="12">
    <location>
        <begin position="120"/>
        <end position="147"/>
    </location>
</feature>
<evidence type="ECO:0000256" key="8">
    <source>
        <dbReference type="ARBA" id="ARBA00074766"/>
    </source>
</evidence>
<comment type="function">
    <text evidence="6">Acts as a co-chaperone and mediates the association of the chaperones HSP70 and HSP90 probably facilitating substrate transfer from HSP70 to HSP90. Stimulates HSP70 ATPase activity and, in contrast, inhibits HSP90 ATPase activity.</text>
</comment>
<dbReference type="GO" id="GO:0051879">
    <property type="term" value="F:Hsp90 protein binding"/>
    <property type="evidence" value="ECO:0007669"/>
    <property type="project" value="TreeGrafter"/>
</dbReference>
<dbReference type="PROSITE" id="PS50005">
    <property type="entry name" value="TPR"/>
    <property type="match status" value="2"/>
</dbReference>
<gene>
    <name evidence="13" type="ORF">SEMRO_1473_G275620.1</name>
</gene>
<name>A0A9N8HQR1_9STRA</name>
<evidence type="ECO:0000313" key="13">
    <source>
        <dbReference type="EMBL" id="CAB9523928.1"/>
    </source>
</evidence>
<dbReference type="GO" id="GO:0006457">
    <property type="term" value="P:protein folding"/>
    <property type="evidence" value="ECO:0007669"/>
    <property type="project" value="InterPro"/>
</dbReference>
<dbReference type="GO" id="GO:0016272">
    <property type="term" value="C:prefoldin complex"/>
    <property type="evidence" value="ECO:0007669"/>
    <property type="project" value="InterPro"/>
</dbReference>
<dbReference type="PANTHER" id="PTHR22904:SF523">
    <property type="entry name" value="STRESS-INDUCED-PHOSPHOPROTEIN 1"/>
    <property type="match status" value="1"/>
</dbReference>
<dbReference type="SUPFAM" id="SSF46579">
    <property type="entry name" value="Prefoldin"/>
    <property type="match status" value="1"/>
</dbReference>
<dbReference type="GO" id="GO:0051082">
    <property type="term" value="F:unfolded protein binding"/>
    <property type="evidence" value="ECO:0007669"/>
    <property type="project" value="InterPro"/>
</dbReference>
<sequence>MSEGKTPEELKELGNKAFANQKYDEAIKLYTDAIKLDGNNHVFFSNRSASHGGKGDWKASAEDAKECIRLDPSFIKGYYRLAAAQMELKDFDAALATIRQGLALDKDNSQLLKQMRTVKHLKKESQKTPNDNLQAADSGGRMVTGGGKALDAATQREFQDLQLQYAQANREFNTVNANTVKTQREYHINELTKQELEGLPPDANCYRSIGKMFMKSSKPGVMEHLEKRMEEQKKKEADMTQKLEYLERRIKSTQKNMEELMSSS</sequence>
<evidence type="ECO:0000256" key="9">
    <source>
        <dbReference type="ARBA" id="ARBA00076447"/>
    </source>
</evidence>
<dbReference type="Pfam" id="PF07719">
    <property type="entry name" value="TPR_2"/>
    <property type="match status" value="1"/>
</dbReference>
<dbReference type="InterPro" id="IPR009053">
    <property type="entry name" value="Prefoldin"/>
</dbReference>
<evidence type="ECO:0000313" key="14">
    <source>
        <dbReference type="Proteomes" id="UP001153069"/>
    </source>
</evidence>
<dbReference type="Gene3D" id="1.25.40.10">
    <property type="entry name" value="Tetratricopeptide repeat domain"/>
    <property type="match status" value="1"/>
</dbReference>
<dbReference type="EMBL" id="CAICTM010001471">
    <property type="protein sequence ID" value="CAB9523928.1"/>
    <property type="molecule type" value="Genomic_DNA"/>
</dbReference>
<dbReference type="AlphaFoldDB" id="A0A9N8HQR1"/>
<dbReference type="SMART" id="SM00028">
    <property type="entry name" value="TPR"/>
    <property type="match status" value="3"/>
</dbReference>
<keyword evidence="11" id="KW-0175">Coiled coil</keyword>
<comment type="caution">
    <text evidence="13">The sequence shown here is derived from an EMBL/GenBank/DDBJ whole genome shotgun (WGS) entry which is preliminary data.</text>
</comment>
<organism evidence="13 14">
    <name type="scientific">Seminavis robusta</name>
    <dbReference type="NCBI Taxonomy" id="568900"/>
    <lineage>
        <taxon>Eukaryota</taxon>
        <taxon>Sar</taxon>
        <taxon>Stramenopiles</taxon>
        <taxon>Ochrophyta</taxon>
        <taxon>Bacillariophyta</taxon>
        <taxon>Bacillariophyceae</taxon>
        <taxon>Bacillariophycidae</taxon>
        <taxon>Naviculales</taxon>
        <taxon>Naviculaceae</taxon>
        <taxon>Seminavis</taxon>
    </lineage>
</organism>
<evidence type="ECO:0000256" key="5">
    <source>
        <dbReference type="ARBA" id="ARBA00022803"/>
    </source>
</evidence>
<reference evidence="13" key="1">
    <citation type="submission" date="2020-06" db="EMBL/GenBank/DDBJ databases">
        <authorList>
            <consortium name="Plant Systems Biology data submission"/>
        </authorList>
    </citation>
    <scope>NUCLEOTIDE SEQUENCE</scope>
    <source>
        <strain evidence="13">D6</strain>
    </source>
</reference>
<evidence type="ECO:0000256" key="3">
    <source>
        <dbReference type="ARBA" id="ARBA00022490"/>
    </source>
</evidence>
<dbReference type="InterPro" id="IPR002777">
    <property type="entry name" value="PFD_beta-like"/>
</dbReference>
<dbReference type="Pfam" id="PF01920">
    <property type="entry name" value="Prefoldin_2"/>
    <property type="match status" value="1"/>
</dbReference>
<dbReference type="FunFam" id="1.25.40.10:FF:000020">
    <property type="entry name" value="Stress-induced phosphoprotein 1"/>
    <property type="match status" value="1"/>
</dbReference>
<evidence type="ECO:0000256" key="6">
    <source>
        <dbReference type="ARBA" id="ARBA00056105"/>
    </source>
</evidence>
<keyword evidence="3" id="KW-0963">Cytoplasm</keyword>
<evidence type="ECO:0000256" key="2">
    <source>
        <dbReference type="ARBA" id="ARBA00008045"/>
    </source>
</evidence>
<comment type="similarity">
    <text evidence="2">Belongs to the prefoldin subunit beta family.</text>
</comment>
<dbReference type="Gene3D" id="1.10.287.370">
    <property type="match status" value="1"/>
</dbReference>
<dbReference type="InterPro" id="IPR011990">
    <property type="entry name" value="TPR-like_helical_dom_sf"/>
</dbReference>
<dbReference type="Proteomes" id="UP001153069">
    <property type="component" value="Unassembled WGS sequence"/>
</dbReference>
<dbReference type="InterPro" id="IPR013105">
    <property type="entry name" value="TPR_2"/>
</dbReference>
<comment type="subcellular location">
    <subcellularLocation>
        <location evidence="1">Cytoplasm</location>
    </subcellularLocation>
</comment>
<dbReference type="Pfam" id="PF13181">
    <property type="entry name" value="TPR_8"/>
    <property type="match status" value="1"/>
</dbReference>
<feature type="coiled-coil region" evidence="11">
    <location>
        <begin position="151"/>
        <end position="178"/>
    </location>
</feature>
<evidence type="ECO:0000256" key="10">
    <source>
        <dbReference type="PROSITE-ProRule" id="PRU00339"/>
    </source>
</evidence>
<dbReference type="InterPro" id="IPR019734">
    <property type="entry name" value="TPR_rpt"/>
</dbReference>
<proteinExistence type="inferred from homology"/>
<keyword evidence="4" id="KW-0677">Repeat</keyword>
<evidence type="ECO:0000256" key="4">
    <source>
        <dbReference type="ARBA" id="ARBA00022737"/>
    </source>
</evidence>
<evidence type="ECO:0000256" key="1">
    <source>
        <dbReference type="ARBA" id="ARBA00004496"/>
    </source>
</evidence>
<keyword evidence="5 10" id="KW-0802">TPR repeat</keyword>
<dbReference type="GO" id="GO:0005737">
    <property type="term" value="C:cytoplasm"/>
    <property type="evidence" value="ECO:0007669"/>
    <property type="project" value="UniProtKB-SubCell"/>
</dbReference>
<comment type="subunit">
    <text evidence="7">Monomer. Homodimer. Forms a complex composed of HOP and chaperones HSP70 and HSP90; the interaction is stronger in the absence of ATP. Interacts (via TPR 1, 2, 3, 7, 8 and 9 repeats) with HSP70 (via C-terminus); the interaction is direct and is stronger in the absence of ATP. Interacts (via TPR 4, 5 and 6 repeats) with HSP90 (via C-terminus); the interaction is direct.</text>
</comment>
<protein>
    <recommendedName>
        <fullName evidence="8">Hsp70-Hsp90 organising protein</fullName>
    </recommendedName>
    <alternativeName>
        <fullName evidence="9">Stress-inducible protein 1</fullName>
    </alternativeName>
</protein>
<feature type="repeat" description="TPR" evidence="10">
    <location>
        <begin position="75"/>
        <end position="108"/>
    </location>
</feature>
<evidence type="ECO:0000256" key="12">
    <source>
        <dbReference type="SAM" id="MobiDB-lite"/>
    </source>
</evidence>
<dbReference type="SUPFAM" id="SSF48452">
    <property type="entry name" value="TPR-like"/>
    <property type="match status" value="1"/>
</dbReference>
<evidence type="ECO:0000256" key="11">
    <source>
        <dbReference type="SAM" id="Coils"/>
    </source>
</evidence>
<accession>A0A9N8HQR1</accession>
<dbReference type="OrthoDB" id="2423701at2759"/>
<keyword evidence="14" id="KW-1185">Reference proteome</keyword>
<evidence type="ECO:0000256" key="7">
    <source>
        <dbReference type="ARBA" id="ARBA00066016"/>
    </source>
</evidence>
<feature type="repeat" description="TPR" evidence="10">
    <location>
        <begin position="7"/>
        <end position="40"/>
    </location>
</feature>